<dbReference type="Gramene" id="TuG1812G0400000200.01.T01">
    <property type="protein sequence ID" value="TuG1812G0400000200.01.T01"/>
    <property type="gene ID" value="TuG1812G0400000200.01"/>
</dbReference>
<sequence length="222" mass="23721">MCSRPFHGRSWAEDDLVVGARAGENACGVVLGVAVGVGALPLEEPRVVGRPIVVCRRPGAAVHVLLEHTARVVAPSGGPQLVGALRRDHPGAPRPALGALEGAGGRDERHGHVEPVDEGDVEEVEVHVLVEPEFRQRVGRLPVPRALQLAAAVARLAPPVASPVEDAPRARPHAPARRARRHVDAPRLPRVRLPTPAVAPHRVLALVHHREGRPPPRQLQAY</sequence>
<organism evidence="2 3">
    <name type="scientific">Triticum urartu</name>
    <name type="common">Red wild einkorn</name>
    <name type="synonym">Crithodium urartu</name>
    <dbReference type="NCBI Taxonomy" id="4572"/>
    <lineage>
        <taxon>Eukaryota</taxon>
        <taxon>Viridiplantae</taxon>
        <taxon>Streptophyta</taxon>
        <taxon>Embryophyta</taxon>
        <taxon>Tracheophyta</taxon>
        <taxon>Spermatophyta</taxon>
        <taxon>Magnoliopsida</taxon>
        <taxon>Liliopsida</taxon>
        <taxon>Poales</taxon>
        <taxon>Poaceae</taxon>
        <taxon>BOP clade</taxon>
        <taxon>Pooideae</taxon>
        <taxon>Triticodae</taxon>
        <taxon>Triticeae</taxon>
        <taxon>Triticinae</taxon>
        <taxon>Triticum</taxon>
    </lineage>
</organism>
<reference evidence="2" key="2">
    <citation type="submission" date="2018-03" db="EMBL/GenBank/DDBJ databases">
        <title>The Triticum urartu genome reveals the dynamic nature of wheat genome evolution.</title>
        <authorList>
            <person name="Ling H."/>
            <person name="Ma B."/>
            <person name="Shi X."/>
            <person name="Liu H."/>
            <person name="Dong L."/>
            <person name="Sun H."/>
            <person name="Cao Y."/>
            <person name="Gao Q."/>
            <person name="Zheng S."/>
            <person name="Li Y."/>
            <person name="Yu Y."/>
            <person name="Du H."/>
            <person name="Qi M."/>
            <person name="Li Y."/>
            <person name="Yu H."/>
            <person name="Cui Y."/>
            <person name="Wang N."/>
            <person name="Chen C."/>
            <person name="Wu H."/>
            <person name="Zhao Y."/>
            <person name="Zhang J."/>
            <person name="Li Y."/>
            <person name="Zhou W."/>
            <person name="Zhang B."/>
            <person name="Hu W."/>
            <person name="Eijk M."/>
            <person name="Tang J."/>
            <person name="Witsenboer H."/>
            <person name="Zhao S."/>
            <person name="Li Z."/>
            <person name="Zhang A."/>
            <person name="Wang D."/>
            <person name="Liang C."/>
        </authorList>
    </citation>
    <scope>NUCLEOTIDE SEQUENCE [LARGE SCALE GENOMIC DNA]</scope>
    <source>
        <strain evidence="2">cv. G1812</strain>
    </source>
</reference>
<dbReference type="EnsemblPlants" id="TuG1812G0400000200.01.T01">
    <property type="protein sequence ID" value="TuG1812G0400000200.01.T01"/>
    <property type="gene ID" value="TuG1812G0400000200.01"/>
</dbReference>
<feature type="compositionally biased region" description="Basic residues" evidence="1">
    <location>
        <begin position="170"/>
        <end position="181"/>
    </location>
</feature>
<dbReference type="AlphaFoldDB" id="A0A8R7Q0X3"/>
<proteinExistence type="predicted"/>
<feature type="compositionally biased region" description="Basic and acidic residues" evidence="1">
    <location>
        <begin position="104"/>
        <end position="115"/>
    </location>
</feature>
<accession>A0A8R7Q0X3</accession>
<feature type="region of interest" description="Disordered" evidence="1">
    <location>
        <begin position="161"/>
        <end position="186"/>
    </location>
</feature>
<evidence type="ECO:0000313" key="2">
    <source>
        <dbReference type="EnsemblPlants" id="TuG1812G0400000200.01.T01"/>
    </source>
</evidence>
<evidence type="ECO:0000313" key="3">
    <source>
        <dbReference type="Proteomes" id="UP000015106"/>
    </source>
</evidence>
<evidence type="ECO:0000256" key="1">
    <source>
        <dbReference type="SAM" id="MobiDB-lite"/>
    </source>
</evidence>
<dbReference type="Proteomes" id="UP000015106">
    <property type="component" value="Chromosome 4"/>
</dbReference>
<keyword evidence="3" id="KW-1185">Reference proteome</keyword>
<protein>
    <submittedName>
        <fullName evidence="2">Uncharacterized protein</fullName>
    </submittedName>
</protein>
<name>A0A8R7Q0X3_TRIUA</name>
<reference evidence="2" key="3">
    <citation type="submission" date="2022-06" db="UniProtKB">
        <authorList>
            <consortium name="EnsemblPlants"/>
        </authorList>
    </citation>
    <scope>IDENTIFICATION</scope>
</reference>
<reference evidence="3" key="1">
    <citation type="journal article" date="2013" name="Nature">
        <title>Draft genome of the wheat A-genome progenitor Triticum urartu.</title>
        <authorList>
            <person name="Ling H.Q."/>
            <person name="Zhao S."/>
            <person name="Liu D."/>
            <person name="Wang J."/>
            <person name="Sun H."/>
            <person name="Zhang C."/>
            <person name="Fan H."/>
            <person name="Li D."/>
            <person name="Dong L."/>
            <person name="Tao Y."/>
            <person name="Gao C."/>
            <person name="Wu H."/>
            <person name="Li Y."/>
            <person name="Cui Y."/>
            <person name="Guo X."/>
            <person name="Zheng S."/>
            <person name="Wang B."/>
            <person name="Yu K."/>
            <person name="Liang Q."/>
            <person name="Yang W."/>
            <person name="Lou X."/>
            <person name="Chen J."/>
            <person name="Feng M."/>
            <person name="Jian J."/>
            <person name="Zhang X."/>
            <person name="Luo G."/>
            <person name="Jiang Y."/>
            <person name="Liu J."/>
            <person name="Wang Z."/>
            <person name="Sha Y."/>
            <person name="Zhang B."/>
            <person name="Wu H."/>
            <person name="Tang D."/>
            <person name="Shen Q."/>
            <person name="Xue P."/>
            <person name="Zou S."/>
            <person name="Wang X."/>
            <person name="Liu X."/>
            <person name="Wang F."/>
            <person name="Yang Y."/>
            <person name="An X."/>
            <person name="Dong Z."/>
            <person name="Zhang K."/>
            <person name="Zhang X."/>
            <person name="Luo M.C."/>
            <person name="Dvorak J."/>
            <person name="Tong Y."/>
            <person name="Wang J."/>
            <person name="Yang H."/>
            <person name="Li Z."/>
            <person name="Wang D."/>
            <person name="Zhang A."/>
            <person name="Wang J."/>
        </authorList>
    </citation>
    <scope>NUCLEOTIDE SEQUENCE</scope>
    <source>
        <strain evidence="3">cv. G1812</strain>
    </source>
</reference>
<feature type="region of interest" description="Disordered" evidence="1">
    <location>
        <begin position="87"/>
        <end position="117"/>
    </location>
</feature>